<dbReference type="SUPFAM" id="SSF52540">
    <property type="entry name" value="P-loop containing nucleoside triphosphate hydrolases"/>
    <property type="match status" value="1"/>
</dbReference>
<comment type="caution">
    <text evidence="2">The sequence shown here is derived from an EMBL/GenBank/DDBJ whole genome shotgun (WGS) entry which is preliminary data.</text>
</comment>
<dbReference type="EMBL" id="PEDF01000120">
    <property type="protein sequence ID" value="RFZ37996.1"/>
    <property type="molecule type" value="Genomic_DNA"/>
</dbReference>
<dbReference type="Pfam" id="PF13521">
    <property type="entry name" value="AAA_28"/>
    <property type="match status" value="1"/>
</dbReference>
<proteinExistence type="predicted"/>
<dbReference type="AlphaFoldDB" id="A0A3E2MT52"/>
<evidence type="ECO:0000313" key="3">
    <source>
        <dbReference type="Proteomes" id="UP000257451"/>
    </source>
</evidence>
<sequence>MTRRYILTGTPGAGKTSILRRLAQLGHAVVAEAATDVILGRQARGEGAPWTGATKASFIDEVVQTQRRRQVAADPTGPGVCFFDRSPVCTHALAVYLGLPVCAALTAELDRIAAEHTYQRQVFFVRNLGFCQPTTTRRIDIAEALRFERIHEDSYREFGYQLIDIPADRLDRRVATISRMISPLAPSPARGRGEPKGDAADR</sequence>
<evidence type="ECO:0000313" key="2">
    <source>
        <dbReference type="EMBL" id="RFZ37996.1"/>
    </source>
</evidence>
<dbReference type="InterPro" id="IPR027417">
    <property type="entry name" value="P-loop_NTPase"/>
</dbReference>
<reference evidence="2 3" key="1">
    <citation type="journal article" date="2018" name="Sci. Rep.">
        <title>Extensive genomic diversity among Mycobacterium marinum strains revealed by whole genome sequencing.</title>
        <authorList>
            <person name="Das S."/>
            <person name="Pettersson B.M."/>
            <person name="Behra P.R."/>
            <person name="Mallick A."/>
            <person name="Cheramie M."/>
            <person name="Ramesh M."/>
            <person name="Shirreff L."/>
            <person name="DuCote T."/>
            <person name="Dasgupta S."/>
            <person name="Ennis D.G."/>
            <person name="Kirsebom L.A."/>
        </authorList>
    </citation>
    <scope>NUCLEOTIDE SEQUENCE [LARGE SCALE GENOMIC DNA]</scope>
    <source>
        <strain evidence="2 3">Davis1</strain>
    </source>
</reference>
<dbReference type="InterPro" id="IPR038727">
    <property type="entry name" value="NadR/Ttd14_AAA_dom"/>
</dbReference>
<accession>A0A3E2MT52</accession>
<dbReference type="Gene3D" id="3.40.50.300">
    <property type="entry name" value="P-loop containing nucleotide triphosphate hydrolases"/>
    <property type="match status" value="1"/>
</dbReference>
<organism evidence="2 3">
    <name type="scientific">Mycobacterium marinum</name>
    <dbReference type="NCBI Taxonomy" id="1781"/>
    <lineage>
        <taxon>Bacteria</taxon>
        <taxon>Bacillati</taxon>
        <taxon>Actinomycetota</taxon>
        <taxon>Actinomycetes</taxon>
        <taxon>Mycobacteriales</taxon>
        <taxon>Mycobacteriaceae</taxon>
        <taxon>Mycobacterium</taxon>
        <taxon>Mycobacterium ulcerans group</taxon>
    </lineage>
</organism>
<gene>
    <name evidence="2" type="ORF">DAVIS_03823</name>
</gene>
<protein>
    <recommendedName>
        <fullName evidence="1">NadR/Ttd14 AAA domain-containing protein</fullName>
    </recommendedName>
</protein>
<dbReference type="Proteomes" id="UP000257451">
    <property type="component" value="Unassembled WGS sequence"/>
</dbReference>
<feature type="domain" description="NadR/Ttd14 AAA" evidence="1">
    <location>
        <begin position="4"/>
        <end position="173"/>
    </location>
</feature>
<dbReference type="RefSeq" id="WP_117432828.1">
    <property type="nucleotide sequence ID" value="NZ_BQLC01000093.1"/>
</dbReference>
<evidence type="ECO:0000259" key="1">
    <source>
        <dbReference type="Pfam" id="PF13521"/>
    </source>
</evidence>
<name>A0A3E2MT52_MYCMR</name>